<feature type="transmembrane region" description="Helical" evidence="1">
    <location>
        <begin position="225"/>
        <end position="244"/>
    </location>
</feature>
<dbReference type="PANTHER" id="PTHR32502:SF23">
    <property type="entry name" value="TRANSPORT PROTEIN, PTS SYSTEM"/>
    <property type="match status" value="1"/>
</dbReference>
<name>B9Y4T4_9FIRM</name>
<dbReference type="InterPro" id="IPR050303">
    <property type="entry name" value="GatZ_KbaZ_carbometab"/>
</dbReference>
<evidence type="ECO:0000313" key="2">
    <source>
        <dbReference type="EMBL" id="EEF69007.1"/>
    </source>
</evidence>
<keyword evidence="1" id="KW-0812">Transmembrane</keyword>
<gene>
    <name evidence="2" type="ORF">HOLDEFILI_00815</name>
</gene>
<feature type="transmembrane region" description="Helical" evidence="1">
    <location>
        <begin position="144"/>
        <end position="164"/>
    </location>
</feature>
<dbReference type="PANTHER" id="PTHR32502">
    <property type="entry name" value="N-ACETYLGALACTOSAMINE PERMEASE II COMPONENT-RELATED"/>
    <property type="match status" value="1"/>
</dbReference>
<dbReference type="GO" id="GO:0005886">
    <property type="term" value="C:plasma membrane"/>
    <property type="evidence" value="ECO:0007669"/>
    <property type="project" value="TreeGrafter"/>
</dbReference>
<keyword evidence="1" id="KW-1133">Transmembrane helix</keyword>
<reference evidence="2 3" key="1">
    <citation type="submission" date="2008-12" db="EMBL/GenBank/DDBJ databases">
        <authorList>
            <person name="Fulton L."/>
            <person name="Clifton S."/>
            <person name="Fulton B."/>
            <person name="Xu J."/>
            <person name="Minx P."/>
            <person name="Pepin K.H."/>
            <person name="Johnson M."/>
            <person name="Bhonagiri V."/>
            <person name="Nash W.E."/>
            <person name="Mardis E.R."/>
            <person name="Wilson R.K."/>
        </authorList>
    </citation>
    <scope>NUCLEOTIDE SEQUENCE [LARGE SCALE GENOMIC DNA]</scope>
    <source>
        <strain evidence="2 3">DSM 12042</strain>
    </source>
</reference>
<comment type="caution">
    <text evidence="2">The sequence shown here is derived from an EMBL/GenBank/DDBJ whole genome shotgun (WGS) entry which is preliminary data.</text>
</comment>
<proteinExistence type="predicted"/>
<dbReference type="Pfam" id="PF03613">
    <property type="entry name" value="EIID-AGA"/>
    <property type="match status" value="1"/>
</dbReference>
<sequence length="274" mass="30041">MSNTMKKLSKSDLFHAYAYWMMFALAAQNMERMEAPAFAGMMGKVADKLYDDPEEQKALMLRHTQFYNSQPMVGVMINGIALGMEEQRACGENVPDELISSTKTALMGPFAGVGDSLFIGTLIPILLSIGLGLVGEQGSLAGPLFYIIAWQGIMLPFTWLTFRFGYRSGITAIHTLFESGMKDVAVRFANIVGLIIVGCISAQYVSVKIGWAYVSGEMTMSIQSVLDGILPGLLPLLLTLGAWALMEKKHWKMGRVFVLIFAIALIGRFFGILA</sequence>
<reference evidence="2 3" key="2">
    <citation type="submission" date="2009-02" db="EMBL/GenBank/DDBJ databases">
        <title>Draft genome sequence of Holdemania filiformis DSM 12042.</title>
        <authorList>
            <person name="Sudarsanam P."/>
            <person name="Ley R."/>
            <person name="Guruge J."/>
            <person name="Turnbaugh P.J."/>
            <person name="Mahowald M."/>
            <person name="Liep D."/>
            <person name="Gordon J."/>
        </authorList>
    </citation>
    <scope>NUCLEOTIDE SEQUENCE [LARGE SCALE GENOMIC DNA]</scope>
    <source>
        <strain evidence="2 3">DSM 12042</strain>
    </source>
</reference>
<dbReference type="GO" id="GO:0009401">
    <property type="term" value="P:phosphoenolpyruvate-dependent sugar phosphotransferase system"/>
    <property type="evidence" value="ECO:0007669"/>
    <property type="project" value="InterPro"/>
</dbReference>
<dbReference type="PROSITE" id="PS51108">
    <property type="entry name" value="PTS_EIID"/>
    <property type="match status" value="1"/>
</dbReference>
<dbReference type="AlphaFoldDB" id="B9Y4T4"/>
<accession>B9Y4T4</accession>
<dbReference type="STRING" id="545696.HOLDEFILI_00815"/>
<evidence type="ECO:0000313" key="3">
    <source>
        <dbReference type="Proteomes" id="UP000005950"/>
    </source>
</evidence>
<evidence type="ECO:0000256" key="1">
    <source>
        <dbReference type="SAM" id="Phobius"/>
    </source>
</evidence>
<feature type="transmembrane region" description="Helical" evidence="1">
    <location>
        <begin position="184"/>
        <end position="205"/>
    </location>
</feature>
<dbReference type="InterPro" id="IPR004704">
    <property type="entry name" value="PTS_IID_man"/>
</dbReference>
<dbReference type="HOGENOM" id="CLU_060742_0_1_9"/>
<protein>
    <submittedName>
        <fullName evidence="2">PTS system mannose/fructose/sorbose family IID component</fullName>
    </submittedName>
</protein>
<dbReference type="EMBL" id="ACCF01000053">
    <property type="protein sequence ID" value="EEF69007.1"/>
    <property type="molecule type" value="Genomic_DNA"/>
</dbReference>
<organism evidence="2 3">
    <name type="scientific">Holdemania filiformis DSM 12042</name>
    <dbReference type="NCBI Taxonomy" id="545696"/>
    <lineage>
        <taxon>Bacteria</taxon>
        <taxon>Bacillati</taxon>
        <taxon>Bacillota</taxon>
        <taxon>Erysipelotrichia</taxon>
        <taxon>Erysipelotrichales</taxon>
        <taxon>Erysipelotrichaceae</taxon>
        <taxon>Holdemania</taxon>
    </lineage>
</organism>
<feature type="transmembrane region" description="Helical" evidence="1">
    <location>
        <begin position="110"/>
        <end position="132"/>
    </location>
</feature>
<keyword evidence="1" id="KW-0472">Membrane</keyword>
<dbReference type="eggNOG" id="COG3716">
    <property type="taxonomic scope" value="Bacteria"/>
</dbReference>
<feature type="transmembrane region" description="Helical" evidence="1">
    <location>
        <begin position="256"/>
        <end position="273"/>
    </location>
</feature>
<dbReference type="Proteomes" id="UP000005950">
    <property type="component" value="Unassembled WGS sequence"/>
</dbReference>